<accession>A0ABM1PEV2</accession>
<sequence>MSTGDESSGRTSACSRQNGVQQSIEAKQVEPSRSSRNTSNLLRHQHSFEARYSNIIQKQIWENTINKDAIKRQLNDYFPFARSTSLTRNEPDCSYDLLSPTPGSSDSGLKARSLGTTPTKHRSEDPLESNDSPKKQAKINGDAC</sequence>
<keyword evidence="2" id="KW-1185">Reference proteome</keyword>
<feature type="region of interest" description="Disordered" evidence="1">
    <location>
        <begin position="1"/>
        <end position="42"/>
    </location>
</feature>
<dbReference type="GeneID" id="108615621"/>
<feature type="compositionally biased region" description="Low complexity" evidence="1">
    <location>
        <begin position="32"/>
        <end position="42"/>
    </location>
</feature>
<feature type="region of interest" description="Disordered" evidence="1">
    <location>
        <begin position="89"/>
        <end position="144"/>
    </location>
</feature>
<gene>
    <name evidence="3" type="primary">LOC108615621</name>
</gene>
<dbReference type="Proteomes" id="UP000694904">
    <property type="component" value="Chromosome 5"/>
</dbReference>
<evidence type="ECO:0000313" key="2">
    <source>
        <dbReference type="Proteomes" id="UP000694904"/>
    </source>
</evidence>
<reference evidence="3" key="3">
    <citation type="submission" date="2025-08" db="UniProtKB">
        <authorList>
            <consortium name="RefSeq"/>
        </authorList>
    </citation>
    <scope>IDENTIFICATION</scope>
    <source>
        <tissue evidence="3">Whole organism</tissue>
    </source>
</reference>
<evidence type="ECO:0000256" key="1">
    <source>
        <dbReference type="SAM" id="MobiDB-lite"/>
    </source>
</evidence>
<reference evidence="2" key="2">
    <citation type="journal article" date="2016" name="G3 (Bethesda)">
        <title>Genome Evolution in Three Species of Cactophilic Drosophila.</title>
        <authorList>
            <person name="Sanchez-Flores A."/>
            <person name="Penazola F."/>
            <person name="Carpinteyro-Ponce J."/>
            <person name="Nazario-Yepiz N."/>
            <person name="Abreu-Goodger C."/>
            <person name="Machado C.A."/>
            <person name="Markow T.A."/>
        </authorList>
    </citation>
    <scope>NUCLEOTIDE SEQUENCE [LARGE SCALE GENOMIC DNA]</scope>
</reference>
<name>A0ABM1PEV2_DROAR</name>
<evidence type="ECO:0000313" key="3">
    <source>
        <dbReference type="RefSeq" id="XP_017865738.1"/>
    </source>
</evidence>
<dbReference type="RefSeq" id="XP_017865738.1">
    <property type="nucleotide sequence ID" value="XM_018010249.1"/>
</dbReference>
<proteinExistence type="predicted"/>
<feature type="compositionally biased region" description="Polar residues" evidence="1">
    <location>
        <begin position="1"/>
        <end position="25"/>
    </location>
</feature>
<reference evidence="2" key="1">
    <citation type="journal article" date="1997" name="Nucleic Acids Res.">
        <title>tRNAscan-SE: a program for improved detection of transfer RNA genes in genomic sequence.</title>
        <authorList>
            <person name="Lowe T.M."/>
            <person name="Eddy S.R."/>
        </authorList>
    </citation>
    <scope>NUCLEOTIDE SEQUENCE [LARGE SCALE GENOMIC DNA]</scope>
</reference>
<organism evidence="2 3">
    <name type="scientific">Drosophila arizonae</name>
    <name type="common">Fruit fly</name>
    <dbReference type="NCBI Taxonomy" id="7263"/>
    <lineage>
        <taxon>Eukaryota</taxon>
        <taxon>Metazoa</taxon>
        <taxon>Ecdysozoa</taxon>
        <taxon>Arthropoda</taxon>
        <taxon>Hexapoda</taxon>
        <taxon>Insecta</taxon>
        <taxon>Pterygota</taxon>
        <taxon>Neoptera</taxon>
        <taxon>Endopterygota</taxon>
        <taxon>Diptera</taxon>
        <taxon>Brachycera</taxon>
        <taxon>Muscomorpha</taxon>
        <taxon>Ephydroidea</taxon>
        <taxon>Drosophilidae</taxon>
        <taxon>Drosophila</taxon>
    </lineage>
</organism>
<protein>
    <submittedName>
        <fullName evidence="3">Uncharacterized protein LOC108615621</fullName>
    </submittedName>
</protein>